<sequence length="126" mass="14415">MTGATDLSLQIFSPYGRVEDVYLMRDEMKQSRGCGFVKYSQREMAQAAINALNGTYTMRGVQASQEWMWKTKNSDKLKYIERGGVGKEESDQVLDISRFILGLFSVLASWLWDVLPLKNSIVLYMI</sequence>
<protein>
    <submittedName>
        <fullName evidence="5">Flowering time control protein FCA</fullName>
    </submittedName>
</protein>
<dbReference type="SUPFAM" id="SSF54928">
    <property type="entry name" value="RNA-binding domain, RBD"/>
    <property type="match status" value="1"/>
</dbReference>
<evidence type="ECO:0000313" key="5">
    <source>
        <dbReference type="EMBL" id="KAL0414847.1"/>
    </source>
</evidence>
<proteinExistence type="predicted"/>
<comment type="caution">
    <text evidence="5">The sequence shown here is derived from an EMBL/GenBank/DDBJ whole genome shotgun (WGS) entry which is preliminary data.</text>
</comment>
<dbReference type="PANTHER" id="PTHR24012">
    <property type="entry name" value="RNA BINDING PROTEIN"/>
    <property type="match status" value="1"/>
</dbReference>
<dbReference type="EMBL" id="JACGWJ010000006">
    <property type="protein sequence ID" value="KAL0414847.1"/>
    <property type="molecule type" value="Genomic_DNA"/>
</dbReference>
<evidence type="ECO:0000259" key="4">
    <source>
        <dbReference type="PROSITE" id="PS50102"/>
    </source>
</evidence>
<dbReference type="InterPro" id="IPR012677">
    <property type="entry name" value="Nucleotide-bd_a/b_plait_sf"/>
</dbReference>
<dbReference type="AlphaFoldDB" id="A0AAW2UDY8"/>
<dbReference type="InterPro" id="IPR035979">
    <property type="entry name" value="RBD_domain_sf"/>
</dbReference>
<dbReference type="GO" id="GO:0003723">
    <property type="term" value="F:RNA binding"/>
    <property type="evidence" value="ECO:0007669"/>
    <property type="project" value="UniProtKB-UniRule"/>
</dbReference>
<keyword evidence="2 3" id="KW-0694">RNA-binding</keyword>
<keyword evidence="1" id="KW-0677">Repeat</keyword>
<dbReference type="InterPro" id="IPR000504">
    <property type="entry name" value="RRM_dom"/>
</dbReference>
<reference evidence="5" key="1">
    <citation type="submission" date="2020-06" db="EMBL/GenBank/DDBJ databases">
        <authorList>
            <person name="Li T."/>
            <person name="Hu X."/>
            <person name="Zhang T."/>
            <person name="Song X."/>
            <person name="Zhang H."/>
            <person name="Dai N."/>
            <person name="Sheng W."/>
            <person name="Hou X."/>
            <person name="Wei L."/>
        </authorList>
    </citation>
    <scope>NUCLEOTIDE SEQUENCE</scope>
    <source>
        <strain evidence="5">G02</strain>
        <tissue evidence="5">Leaf</tissue>
    </source>
</reference>
<evidence type="ECO:0000256" key="3">
    <source>
        <dbReference type="PROSITE-ProRule" id="PRU00176"/>
    </source>
</evidence>
<dbReference type="Gene3D" id="3.30.70.330">
    <property type="match status" value="1"/>
</dbReference>
<name>A0AAW2UDY8_SESRA</name>
<dbReference type="PROSITE" id="PS50102">
    <property type="entry name" value="RRM"/>
    <property type="match status" value="1"/>
</dbReference>
<evidence type="ECO:0000256" key="1">
    <source>
        <dbReference type="ARBA" id="ARBA00022737"/>
    </source>
</evidence>
<feature type="domain" description="RRM" evidence="4">
    <location>
        <begin position="10"/>
        <end position="60"/>
    </location>
</feature>
<reference evidence="5" key="2">
    <citation type="journal article" date="2024" name="Plant">
        <title>Genomic evolution and insights into agronomic trait innovations of Sesamum species.</title>
        <authorList>
            <person name="Miao H."/>
            <person name="Wang L."/>
            <person name="Qu L."/>
            <person name="Liu H."/>
            <person name="Sun Y."/>
            <person name="Le M."/>
            <person name="Wang Q."/>
            <person name="Wei S."/>
            <person name="Zheng Y."/>
            <person name="Lin W."/>
            <person name="Duan Y."/>
            <person name="Cao H."/>
            <person name="Xiong S."/>
            <person name="Wang X."/>
            <person name="Wei L."/>
            <person name="Li C."/>
            <person name="Ma Q."/>
            <person name="Ju M."/>
            <person name="Zhao R."/>
            <person name="Li G."/>
            <person name="Mu C."/>
            <person name="Tian Q."/>
            <person name="Mei H."/>
            <person name="Zhang T."/>
            <person name="Gao T."/>
            <person name="Zhang H."/>
        </authorList>
    </citation>
    <scope>NUCLEOTIDE SEQUENCE</scope>
    <source>
        <strain evidence="5">G02</strain>
    </source>
</reference>
<gene>
    <name evidence="5" type="ORF">Sradi_1686400</name>
</gene>
<organism evidence="5">
    <name type="scientific">Sesamum radiatum</name>
    <name type="common">Black benniseed</name>
    <dbReference type="NCBI Taxonomy" id="300843"/>
    <lineage>
        <taxon>Eukaryota</taxon>
        <taxon>Viridiplantae</taxon>
        <taxon>Streptophyta</taxon>
        <taxon>Embryophyta</taxon>
        <taxon>Tracheophyta</taxon>
        <taxon>Spermatophyta</taxon>
        <taxon>Magnoliopsida</taxon>
        <taxon>eudicotyledons</taxon>
        <taxon>Gunneridae</taxon>
        <taxon>Pentapetalae</taxon>
        <taxon>asterids</taxon>
        <taxon>lamiids</taxon>
        <taxon>Lamiales</taxon>
        <taxon>Pedaliaceae</taxon>
        <taxon>Sesamum</taxon>
    </lineage>
</organism>
<evidence type="ECO:0000256" key="2">
    <source>
        <dbReference type="ARBA" id="ARBA00022884"/>
    </source>
</evidence>
<dbReference type="Pfam" id="PF00076">
    <property type="entry name" value="RRM_1"/>
    <property type="match status" value="1"/>
</dbReference>
<accession>A0AAW2UDY8</accession>